<evidence type="ECO:0000256" key="2">
    <source>
        <dbReference type="ARBA" id="ARBA00022670"/>
    </source>
</evidence>
<dbReference type="Proteomes" id="UP000326029">
    <property type="component" value="Chromosome"/>
</dbReference>
<gene>
    <name evidence="10" type="ORF">CP977_01230</name>
</gene>
<evidence type="ECO:0000256" key="5">
    <source>
        <dbReference type="PROSITE-ProRule" id="PRU01240"/>
    </source>
</evidence>
<dbReference type="InterPro" id="IPR050131">
    <property type="entry name" value="Peptidase_S8_subtilisin-like"/>
</dbReference>
<keyword evidence="2 10" id="KW-0645">Protease</keyword>
<evidence type="ECO:0000313" key="11">
    <source>
        <dbReference type="Proteomes" id="UP000326029"/>
    </source>
</evidence>
<feature type="region of interest" description="Disordered" evidence="6">
    <location>
        <begin position="413"/>
        <end position="439"/>
    </location>
</feature>
<accession>A0ABX6B7M3</accession>
<feature type="chain" id="PRO_5047309398" evidence="8">
    <location>
        <begin position="40"/>
        <end position="439"/>
    </location>
</feature>
<evidence type="ECO:0000256" key="3">
    <source>
        <dbReference type="ARBA" id="ARBA00022801"/>
    </source>
</evidence>
<dbReference type="GO" id="GO:0008233">
    <property type="term" value="F:peptidase activity"/>
    <property type="evidence" value="ECO:0007669"/>
    <property type="project" value="UniProtKB-KW"/>
</dbReference>
<dbReference type="PROSITE" id="PS51892">
    <property type="entry name" value="SUBTILASE"/>
    <property type="match status" value="1"/>
</dbReference>
<feature type="domain" description="Peptidase S8/S53" evidence="9">
    <location>
        <begin position="103"/>
        <end position="346"/>
    </location>
</feature>
<comment type="caution">
    <text evidence="5">Lacks conserved residue(s) required for the propagation of feature annotation.</text>
</comment>
<dbReference type="Pfam" id="PF00082">
    <property type="entry name" value="Peptidase_S8"/>
    <property type="match status" value="1"/>
</dbReference>
<feature type="transmembrane region" description="Helical" evidence="7">
    <location>
        <begin position="391"/>
        <end position="412"/>
    </location>
</feature>
<keyword evidence="7" id="KW-0812">Transmembrane</keyword>
<comment type="similarity">
    <text evidence="1 5">Belongs to the peptidase S8 family.</text>
</comment>
<dbReference type="EMBL" id="CP023693">
    <property type="protein sequence ID" value="QEV30974.1"/>
    <property type="molecule type" value="Genomic_DNA"/>
</dbReference>
<organism evidence="10 11">
    <name type="scientific">Streptomyces cinereoruber</name>
    <dbReference type="NCBI Taxonomy" id="67260"/>
    <lineage>
        <taxon>Bacteria</taxon>
        <taxon>Bacillati</taxon>
        <taxon>Actinomycetota</taxon>
        <taxon>Actinomycetes</taxon>
        <taxon>Kitasatosporales</taxon>
        <taxon>Streptomycetaceae</taxon>
        <taxon>Streptomyces</taxon>
    </lineage>
</organism>
<dbReference type="Gene3D" id="3.40.50.200">
    <property type="entry name" value="Peptidase S8/S53 domain"/>
    <property type="match status" value="1"/>
</dbReference>
<evidence type="ECO:0000313" key="10">
    <source>
        <dbReference type="EMBL" id="QEV30974.1"/>
    </source>
</evidence>
<keyword evidence="7" id="KW-1133">Transmembrane helix</keyword>
<dbReference type="InterPro" id="IPR000209">
    <property type="entry name" value="Peptidase_S8/S53_dom"/>
</dbReference>
<reference evidence="10 11" key="1">
    <citation type="submission" date="2017-09" db="EMBL/GenBank/DDBJ databases">
        <authorList>
            <person name="Lee N."/>
            <person name="Cho B.-K."/>
        </authorList>
    </citation>
    <scope>NUCLEOTIDE SEQUENCE [LARGE SCALE GENOMIC DNA]</scope>
    <source>
        <strain evidence="10 11">ATCC 19740</strain>
    </source>
</reference>
<evidence type="ECO:0000256" key="4">
    <source>
        <dbReference type="ARBA" id="ARBA00022825"/>
    </source>
</evidence>
<keyword evidence="8" id="KW-0732">Signal</keyword>
<feature type="signal peptide" evidence="8">
    <location>
        <begin position="1"/>
        <end position="39"/>
    </location>
</feature>
<evidence type="ECO:0000256" key="1">
    <source>
        <dbReference type="ARBA" id="ARBA00011073"/>
    </source>
</evidence>
<name>A0ABX6B7M3_9ACTN</name>
<dbReference type="InterPro" id="IPR036852">
    <property type="entry name" value="Peptidase_S8/S53_dom_sf"/>
</dbReference>
<dbReference type="InterPro" id="IPR015500">
    <property type="entry name" value="Peptidase_S8_subtilisin-rel"/>
</dbReference>
<dbReference type="SUPFAM" id="SSF52743">
    <property type="entry name" value="Subtilisin-like"/>
    <property type="match status" value="1"/>
</dbReference>
<evidence type="ECO:0000259" key="9">
    <source>
        <dbReference type="Pfam" id="PF00082"/>
    </source>
</evidence>
<keyword evidence="4" id="KW-0720">Serine protease</keyword>
<sequence length="439" mass="42857">MGPGAGRCRVRWGVRGGTTVLAAAVLCGTPALLPGSAAAVPGPGIGAGSPGTGTAGADPASLPAVTQRLSDDACRKASDREITGLPWPQALLRPETVWPLSEGSGVTVAVVGSGVDDAAGLLGGRLKRTPRRSGAGPAADCVGHGTFAAGLIAAARTPGTGFAGIAPRARILDVPVTDRRGNTTPGLLAQGIRTAVDGGARVIAVVAVTGSDSPALRSAVRHAVAGGAVVIAPVAPDGTKDVAYPAAHPQVVSVAATGPGGKTSGQRPEGRVDLTAPGEAMTGPGPGGRGSFTASGPSYATALVAGTAALVLERRPELSVQALVHRLRSTTSGPGEPVPDRVRGYGSVDPIAAVTAVLPEERRGAAVPDGRATVPGVAMPPAPGPSAAGSAWGVAAGSLAVLAGVAGAAAVVPRGRRRQWRPGGYRAPQATAESGSDPA</sequence>
<proteinExistence type="inferred from homology"/>
<dbReference type="GO" id="GO:0006508">
    <property type="term" value="P:proteolysis"/>
    <property type="evidence" value="ECO:0007669"/>
    <property type="project" value="UniProtKB-KW"/>
</dbReference>
<evidence type="ECO:0000256" key="8">
    <source>
        <dbReference type="SAM" id="SignalP"/>
    </source>
</evidence>
<dbReference type="PANTHER" id="PTHR43806">
    <property type="entry name" value="PEPTIDASE S8"/>
    <property type="match status" value="1"/>
</dbReference>
<evidence type="ECO:0000256" key="7">
    <source>
        <dbReference type="SAM" id="Phobius"/>
    </source>
</evidence>
<evidence type="ECO:0000256" key="6">
    <source>
        <dbReference type="SAM" id="MobiDB-lite"/>
    </source>
</evidence>
<dbReference type="PANTHER" id="PTHR43806:SF11">
    <property type="entry name" value="CEREVISIN-RELATED"/>
    <property type="match status" value="1"/>
</dbReference>
<feature type="region of interest" description="Disordered" evidence="6">
    <location>
        <begin position="256"/>
        <end position="294"/>
    </location>
</feature>
<protein>
    <submittedName>
        <fullName evidence="10">Type VII secretion-associated serine protease mycosin</fullName>
    </submittedName>
</protein>
<keyword evidence="7" id="KW-0472">Membrane</keyword>
<dbReference type="PRINTS" id="PR00723">
    <property type="entry name" value="SUBTILISIN"/>
</dbReference>
<keyword evidence="3" id="KW-0378">Hydrolase</keyword>
<keyword evidence="11" id="KW-1185">Reference proteome</keyword>